<sequence>MDAISNGPRFLNLIAHPLENTPSNPLAEPLAELAFAAEYQPEELALTHGGAMWLAKRHNAPLCNLPKEAVKEWLQMAEITGEIDGPVRVEVRSDGQGGGVLNITRCYSFRLVECSSDEAEEATPQVVGDCS</sequence>
<dbReference type="RefSeq" id="WP_105334853.1">
    <property type="nucleotide sequence ID" value="NZ_PUHZ01000008.1"/>
</dbReference>
<reference evidence="1 2" key="1">
    <citation type="submission" date="2018-02" db="EMBL/GenBank/DDBJ databases">
        <title>Comparative genomes isolates from brazilian mangrove.</title>
        <authorList>
            <person name="Araujo J.E."/>
            <person name="Taketani R.G."/>
            <person name="Silva M.C.P."/>
            <person name="Loureco M.V."/>
            <person name="Andreote F.D."/>
        </authorList>
    </citation>
    <scope>NUCLEOTIDE SEQUENCE [LARGE SCALE GENOMIC DNA]</scope>
    <source>
        <strain evidence="1 2">Nap-Phe MGV</strain>
    </source>
</reference>
<protein>
    <submittedName>
        <fullName evidence="1">Uncharacterized protein</fullName>
    </submittedName>
</protein>
<evidence type="ECO:0000313" key="1">
    <source>
        <dbReference type="EMBL" id="PQO46727.1"/>
    </source>
</evidence>
<dbReference type="Proteomes" id="UP000237819">
    <property type="component" value="Unassembled WGS sequence"/>
</dbReference>
<name>A0A2S8GQN1_9BACT</name>
<organism evidence="1 2">
    <name type="scientific">Blastopirellula marina</name>
    <dbReference type="NCBI Taxonomy" id="124"/>
    <lineage>
        <taxon>Bacteria</taxon>
        <taxon>Pseudomonadati</taxon>
        <taxon>Planctomycetota</taxon>
        <taxon>Planctomycetia</taxon>
        <taxon>Pirellulales</taxon>
        <taxon>Pirellulaceae</taxon>
        <taxon>Blastopirellula</taxon>
    </lineage>
</organism>
<evidence type="ECO:0000313" key="2">
    <source>
        <dbReference type="Proteomes" id="UP000237819"/>
    </source>
</evidence>
<proteinExistence type="predicted"/>
<comment type="caution">
    <text evidence="1">The sequence shown here is derived from an EMBL/GenBank/DDBJ whole genome shotgun (WGS) entry which is preliminary data.</text>
</comment>
<accession>A0A2S8GQN1</accession>
<dbReference type="AlphaFoldDB" id="A0A2S8GQN1"/>
<dbReference type="EMBL" id="PUHZ01000008">
    <property type="protein sequence ID" value="PQO46727.1"/>
    <property type="molecule type" value="Genomic_DNA"/>
</dbReference>
<gene>
    <name evidence="1" type="ORF">C5Y93_07790</name>
</gene>